<protein>
    <submittedName>
        <fullName evidence="1">Uncharacterized protein</fullName>
    </submittedName>
</protein>
<reference evidence="1 2" key="1">
    <citation type="submission" date="2018-01" db="EMBL/GenBank/DDBJ databases">
        <title>Lactibacter flavus gen. nov., sp. nov., a novel bacterium of the family Propionibacteriaceae isolated from raw milk and dairy products.</title>
        <authorList>
            <person name="Wenning M."/>
            <person name="Breitenwieser F."/>
            <person name="Huptas C."/>
            <person name="von Neubeck M."/>
            <person name="Busse H.-J."/>
            <person name="Scherer S."/>
        </authorList>
    </citation>
    <scope>NUCLEOTIDE SEQUENCE [LARGE SCALE GENOMIC DNA]</scope>
    <source>
        <strain evidence="1 2">VG341</strain>
    </source>
</reference>
<dbReference type="EMBL" id="PPCV01000003">
    <property type="protein sequence ID" value="RXW32769.1"/>
    <property type="molecule type" value="Genomic_DNA"/>
</dbReference>
<dbReference type="Proteomes" id="UP000290624">
    <property type="component" value="Unassembled WGS sequence"/>
</dbReference>
<dbReference type="OrthoDB" id="3543368at2"/>
<dbReference type="AlphaFoldDB" id="A0A4Q2EHJ6"/>
<accession>A0A4Q2EHJ6</accession>
<evidence type="ECO:0000313" key="1">
    <source>
        <dbReference type="EMBL" id="RXW32769.1"/>
    </source>
</evidence>
<proteinExistence type="predicted"/>
<dbReference type="RefSeq" id="WP_129458381.1">
    <property type="nucleotide sequence ID" value="NZ_PPCV01000003.1"/>
</dbReference>
<sequence length="82" mass="8826">MAISRDVLIEILAKADPVGLIATGAPRDEYSAEADEILALRGVPQLTEITGVFAVSFSDPGACPRETARWIVEEMQRLDPAT</sequence>
<keyword evidence="2" id="KW-1185">Reference proteome</keyword>
<comment type="caution">
    <text evidence="1">The sequence shown here is derived from an EMBL/GenBank/DDBJ whole genome shotgun (WGS) entry which is preliminary data.</text>
</comment>
<evidence type="ECO:0000313" key="2">
    <source>
        <dbReference type="Proteomes" id="UP000290624"/>
    </source>
</evidence>
<organism evidence="1 2">
    <name type="scientific">Propioniciclava flava</name>
    <dbReference type="NCBI Taxonomy" id="2072026"/>
    <lineage>
        <taxon>Bacteria</taxon>
        <taxon>Bacillati</taxon>
        <taxon>Actinomycetota</taxon>
        <taxon>Actinomycetes</taxon>
        <taxon>Propionibacteriales</taxon>
        <taxon>Propionibacteriaceae</taxon>
        <taxon>Propioniciclava</taxon>
    </lineage>
</organism>
<gene>
    <name evidence="1" type="ORF">C1706_06420</name>
</gene>
<name>A0A4Q2EHJ6_9ACTN</name>